<dbReference type="GO" id="GO:0003677">
    <property type="term" value="F:DNA binding"/>
    <property type="evidence" value="ECO:0007669"/>
    <property type="project" value="UniProtKB-KW"/>
</dbReference>
<dbReference type="PANTHER" id="PTHR16515:SF49">
    <property type="entry name" value="GASTRULA ZINC FINGER PROTEIN XLCGF49.1-LIKE-RELATED"/>
    <property type="match status" value="1"/>
</dbReference>
<evidence type="ECO:0000256" key="9">
    <source>
        <dbReference type="ARBA" id="ARBA00023242"/>
    </source>
</evidence>
<keyword evidence="3" id="KW-0677">Repeat</keyword>
<evidence type="ECO:0000256" key="2">
    <source>
        <dbReference type="ARBA" id="ARBA00022723"/>
    </source>
</evidence>
<dbReference type="PROSITE" id="PS50157">
    <property type="entry name" value="ZINC_FINGER_C2H2_2"/>
    <property type="match status" value="4"/>
</dbReference>
<evidence type="ECO:0000259" key="12">
    <source>
        <dbReference type="PROSITE" id="PS50157"/>
    </source>
</evidence>
<keyword evidence="2" id="KW-0479">Metal-binding</keyword>
<feature type="domain" description="C2H2-type" evidence="12">
    <location>
        <begin position="609"/>
        <end position="637"/>
    </location>
</feature>
<keyword evidence="5" id="KW-0862">Zinc</keyword>
<dbReference type="Proteomes" id="UP000035681">
    <property type="component" value="Unplaced"/>
</dbReference>
<feature type="compositionally biased region" description="Low complexity" evidence="11">
    <location>
        <begin position="543"/>
        <end position="554"/>
    </location>
</feature>
<protein>
    <submittedName>
        <fullName evidence="14">C2H2-type domain-containing protein</fullName>
    </submittedName>
</protein>
<feature type="domain" description="C2H2-type" evidence="12">
    <location>
        <begin position="704"/>
        <end position="731"/>
    </location>
</feature>
<evidence type="ECO:0000256" key="11">
    <source>
        <dbReference type="SAM" id="MobiDB-lite"/>
    </source>
</evidence>
<evidence type="ECO:0000256" key="10">
    <source>
        <dbReference type="PROSITE-ProRule" id="PRU00042"/>
    </source>
</evidence>
<feature type="region of interest" description="Disordered" evidence="11">
    <location>
        <begin position="534"/>
        <end position="582"/>
    </location>
</feature>
<comment type="subcellular location">
    <subcellularLocation>
        <location evidence="1">Nucleus</location>
    </subcellularLocation>
</comment>
<dbReference type="PROSITE" id="PS00028">
    <property type="entry name" value="ZINC_FINGER_C2H2_1"/>
    <property type="match status" value="3"/>
</dbReference>
<evidence type="ECO:0000256" key="8">
    <source>
        <dbReference type="ARBA" id="ARBA00023163"/>
    </source>
</evidence>
<dbReference type="FunFam" id="3.30.160.60:FF:000045">
    <property type="entry name" value="ZFP69 zinc finger protein B"/>
    <property type="match status" value="1"/>
</dbReference>
<evidence type="ECO:0000256" key="5">
    <source>
        <dbReference type="ARBA" id="ARBA00022833"/>
    </source>
</evidence>
<keyword evidence="8" id="KW-0804">Transcription</keyword>
<dbReference type="WBParaSite" id="TCONS_00012265.p1">
    <property type="protein sequence ID" value="TCONS_00012265.p1"/>
    <property type="gene ID" value="XLOC_007806"/>
</dbReference>
<dbReference type="AlphaFoldDB" id="A0AAF5DGW6"/>
<name>A0AAF5DGW6_STRER</name>
<dbReference type="SMART" id="SM00355">
    <property type="entry name" value="ZnF_C2H2"/>
    <property type="match status" value="4"/>
</dbReference>
<dbReference type="Pfam" id="PF00096">
    <property type="entry name" value="zf-C2H2"/>
    <property type="match status" value="4"/>
</dbReference>
<evidence type="ECO:0000313" key="13">
    <source>
        <dbReference type="Proteomes" id="UP000035681"/>
    </source>
</evidence>
<organism evidence="13 14">
    <name type="scientific">Strongyloides stercoralis</name>
    <name type="common">Threadworm</name>
    <dbReference type="NCBI Taxonomy" id="6248"/>
    <lineage>
        <taxon>Eukaryota</taxon>
        <taxon>Metazoa</taxon>
        <taxon>Ecdysozoa</taxon>
        <taxon>Nematoda</taxon>
        <taxon>Chromadorea</taxon>
        <taxon>Rhabditida</taxon>
        <taxon>Tylenchina</taxon>
        <taxon>Panagrolaimomorpha</taxon>
        <taxon>Strongyloidoidea</taxon>
        <taxon>Strongyloididae</taxon>
        <taxon>Strongyloides</taxon>
    </lineage>
</organism>
<dbReference type="PANTHER" id="PTHR16515">
    <property type="entry name" value="PR DOMAIN ZINC FINGER PROTEIN"/>
    <property type="match status" value="1"/>
</dbReference>
<feature type="compositionally biased region" description="Polar residues" evidence="11">
    <location>
        <begin position="555"/>
        <end position="569"/>
    </location>
</feature>
<sequence>SKIMPLTSTNDFSTFTSNTNTPVKSAFQSIPKSEEKTFKEETPLSMKIGSNKSAFTTICNPDIDSNKDITSMEIDNNNINNINENKKQLNKPENINIKKNVPPKIFEQGPSDPSTPVDVYEDGCKNKSPFLTVDAMQRINLLSPSYAIDIKKLCPNYQANYATSDLGSSTRSSFSISPTTVQLNSLFTNFRDSKRSTDYDTDSDYCSKDLLSPYSAFSPSPFNSSDTYPELPETPYSGFVSSDGRSPILSPLPFNSSNLSLHFNFDGQQQRSTSSLSTSWCQDEISNSQQLFYNLLSPNNLTAISRERSKSEGEMLAESLNAFSESNIMSTLNMPTTQHKHRSKIIASNNIKKEHRIRNCYSPQTHYLEKNFLKPKYNNNNNNSNLSTNVWNTISSDNLFGNRSSSTPPPTTKESATLDAAILAKETATYSNDSNFLLPSKSALNLNTIDKSLPQFNFNNITSTNNWLESQLQAINRAISVNSISQPQPSTSLHVPQLSQPIIPPSQLLSPSMGNYTSQLLALSLLQSNPLSISKSHSENDLSTSKPSSSHPTSQKGSVIDNKQTSTLSKPFPEASSITTPLTSRLTPTKTSLIPPIGAIPISCGNEAYVCSICGQAFALADRLAKHIASRHKDPNIDPITIEANKIHKCNQCGKKFGRSDMLTRHLRLHTGVKPYSCNICGQVFSRSDHLSTHQRTHTGEKPYQCPQCNYAASRRDMITRHLRIHSKTEENMSAEMISRINISQPTSNFDKEQLNIKTTLDVPTISLSSPMDTNSISNEEEIKSKAKIIFKSSGDT</sequence>
<keyword evidence="13" id="KW-1185">Reference proteome</keyword>
<dbReference type="GO" id="GO:0010468">
    <property type="term" value="P:regulation of gene expression"/>
    <property type="evidence" value="ECO:0007669"/>
    <property type="project" value="TreeGrafter"/>
</dbReference>
<dbReference type="InterPro" id="IPR050331">
    <property type="entry name" value="Zinc_finger"/>
</dbReference>
<dbReference type="InterPro" id="IPR036236">
    <property type="entry name" value="Znf_C2H2_sf"/>
</dbReference>
<keyword evidence="7" id="KW-0238">DNA-binding</keyword>
<keyword evidence="4 10" id="KW-0863">Zinc-finger</keyword>
<evidence type="ECO:0000256" key="1">
    <source>
        <dbReference type="ARBA" id="ARBA00004123"/>
    </source>
</evidence>
<dbReference type="GO" id="GO:0005634">
    <property type="term" value="C:nucleus"/>
    <property type="evidence" value="ECO:0007669"/>
    <property type="project" value="UniProtKB-SubCell"/>
</dbReference>
<dbReference type="GO" id="GO:0008270">
    <property type="term" value="F:zinc ion binding"/>
    <property type="evidence" value="ECO:0007669"/>
    <property type="project" value="UniProtKB-KW"/>
</dbReference>
<evidence type="ECO:0000256" key="6">
    <source>
        <dbReference type="ARBA" id="ARBA00023015"/>
    </source>
</evidence>
<dbReference type="InterPro" id="IPR013087">
    <property type="entry name" value="Znf_C2H2_type"/>
</dbReference>
<dbReference type="Gene3D" id="3.30.160.60">
    <property type="entry name" value="Classic Zinc Finger"/>
    <property type="match status" value="3"/>
</dbReference>
<evidence type="ECO:0000256" key="7">
    <source>
        <dbReference type="ARBA" id="ARBA00023125"/>
    </source>
</evidence>
<dbReference type="FunFam" id="3.30.160.60:FF:000395">
    <property type="entry name" value="zinc finger protein 513"/>
    <property type="match status" value="1"/>
</dbReference>
<feature type="domain" description="C2H2-type" evidence="12">
    <location>
        <begin position="648"/>
        <end position="675"/>
    </location>
</feature>
<evidence type="ECO:0000256" key="4">
    <source>
        <dbReference type="ARBA" id="ARBA00022771"/>
    </source>
</evidence>
<feature type="domain" description="C2H2-type" evidence="12">
    <location>
        <begin position="676"/>
        <end position="703"/>
    </location>
</feature>
<reference evidence="14" key="1">
    <citation type="submission" date="2024-02" db="UniProtKB">
        <authorList>
            <consortium name="WormBaseParasite"/>
        </authorList>
    </citation>
    <scope>IDENTIFICATION</scope>
</reference>
<evidence type="ECO:0000256" key="3">
    <source>
        <dbReference type="ARBA" id="ARBA00022737"/>
    </source>
</evidence>
<accession>A0AAF5DGW6</accession>
<proteinExistence type="predicted"/>
<keyword evidence="9" id="KW-0539">Nucleus</keyword>
<dbReference type="SUPFAM" id="SSF57667">
    <property type="entry name" value="beta-beta-alpha zinc fingers"/>
    <property type="match status" value="2"/>
</dbReference>
<keyword evidence="6" id="KW-0805">Transcription regulation</keyword>
<dbReference type="FunFam" id="3.30.160.60:FF:001498">
    <property type="entry name" value="Zinc finger protein 404"/>
    <property type="match status" value="1"/>
</dbReference>
<evidence type="ECO:0000313" key="14">
    <source>
        <dbReference type="WBParaSite" id="TCONS_00012265.p1"/>
    </source>
</evidence>